<accession>A0AAE2ZM14</accession>
<sequence>MASKAAILPWKTAETAQNWPFDDGLGMQVATPAEKAAGVVPDIVASRPDFLLLASAQPFTQAGCSDNLGVGAANSPSPSSQDSIRSNDRFRHHWTFASLDRTTGYRAPSSIVTGRNGRAKLSIALSKRMTTIGSMRPADPAGQITISGNKADPDV</sequence>
<protein>
    <submittedName>
        <fullName evidence="2">Uncharacterized protein</fullName>
    </submittedName>
</protein>
<dbReference type="AlphaFoldDB" id="A0AAE2ZM14"/>
<evidence type="ECO:0000256" key="1">
    <source>
        <dbReference type="SAM" id="MobiDB-lite"/>
    </source>
</evidence>
<dbReference type="Proteomes" id="UP001196509">
    <property type="component" value="Unassembled WGS sequence"/>
</dbReference>
<reference evidence="2" key="1">
    <citation type="submission" date="2021-08" db="EMBL/GenBank/DDBJ databases">
        <title>Hoeflea bacterium WL0058 sp. nov., isolated from the sediment.</title>
        <authorList>
            <person name="Wang L."/>
            <person name="Zhang D."/>
        </authorList>
    </citation>
    <scope>NUCLEOTIDE SEQUENCE</scope>
    <source>
        <strain evidence="2">WL0058</strain>
    </source>
</reference>
<keyword evidence="3" id="KW-1185">Reference proteome</keyword>
<feature type="compositionally biased region" description="Low complexity" evidence="1">
    <location>
        <begin position="74"/>
        <end position="84"/>
    </location>
</feature>
<evidence type="ECO:0000313" key="3">
    <source>
        <dbReference type="Proteomes" id="UP001196509"/>
    </source>
</evidence>
<feature type="region of interest" description="Disordered" evidence="1">
    <location>
        <begin position="64"/>
        <end position="87"/>
    </location>
</feature>
<comment type="caution">
    <text evidence="2">The sequence shown here is derived from an EMBL/GenBank/DDBJ whole genome shotgun (WGS) entry which is preliminary data.</text>
</comment>
<evidence type="ECO:0000313" key="2">
    <source>
        <dbReference type="EMBL" id="MBW8639364.1"/>
    </source>
</evidence>
<dbReference type="EMBL" id="JAICBX010000004">
    <property type="protein sequence ID" value="MBW8639364.1"/>
    <property type="molecule type" value="Genomic_DNA"/>
</dbReference>
<feature type="region of interest" description="Disordered" evidence="1">
    <location>
        <begin position="132"/>
        <end position="155"/>
    </location>
</feature>
<gene>
    <name evidence="2" type="ORF">K1W69_19375</name>
</gene>
<name>A0AAE2ZM14_9HYPH</name>
<dbReference type="RefSeq" id="WP_220230099.1">
    <property type="nucleotide sequence ID" value="NZ_JAICBX010000004.1"/>
</dbReference>
<proteinExistence type="predicted"/>
<organism evidence="2 3">
    <name type="scientific">Flavimaribacter sediminis</name>
    <dbReference type="NCBI Taxonomy" id="2865987"/>
    <lineage>
        <taxon>Bacteria</taxon>
        <taxon>Pseudomonadati</taxon>
        <taxon>Pseudomonadota</taxon>
        <taxon>Alphaproteobacteria</taxon>
        <taxon>Hyphomicrobiales</taxon>
        <taxon>Rhizobiaceae</taxon>
        <taxon>Flavimaribacter</taxon>
    </lineage>
</organism>